<dbReference type="AlphaFoldDB" id="A0A812CXW8"/>
<feature type="transmembrane region" description="Helical" evidence="1">
    <location>
        <begin position="124"/>
        <end position="146"/>
    </location>
</feature>
<comment type="caution">
    <text evidence="2">The sequence shown here is derived from an EMBL/GenBank/DDBJ whole genome shotgun (WGS) entry which is preliminary data.</text>
</comment>
<dbReference type="InterPro" id="IPR011993">
    <property type="entry name" value="PH-like_dom_sf"/>
</dbReference>
<name>A0A812CXW8_ACAPH</name>
<gene>
    <name evidence="2" type="ORF">SPHA_42949</name>
</gene>
<dbReference type="Gene3D" id="2.30.29.30">
    <property type="entry name" value="Pleckstrin-homology domain (PH domain)/Phosphotyrosine-binding domain (PTB)"/>
    <property type="match status" value="1"/>
</dbReference>
<dbReference type="OrthoDB" id="294251at2759"/>
<keyword evidence="1" id="KW-1133">Transmembrane helix</keyword>
<protein>
    <submittedName>
        <fullName evidence="2">Uncharacterized protein</fullName>
    </submittedName>
</protein>
<accession>A0A812CXW8</accession>
<evidence type="ECO:0000313" key="3">
    <source>
        <dbReference type="Proteomes" id="UP000597762"/>
    </source>
</evidence>
<reference evidence="2" key="1">
    <citation type="submission" date="2021-01" db="EMBL/GenBank/DDBJ databases">
        <authorList>
            <person name="Li R."/>
            <person name="Bekaert M."/>
        </authorList>
    </citation>
    <scope>NUCLEOTIDE SEQUENCE</scope>
    <source>
        <strain evidence="2">Farmed</strain>
    </source>
</reference>
<keyword evidence="3" id="KW-1185">Reference proteome</keyword>
<organism evidence="2 3">
    <name type="scientific">Acanthosepion pharaonis</name>
    <name type="common">Pharaoh cuttlefish</name>
    <name type="synonym">Sepia pharaonis</name>
    <dbReference type="NCBI Taxonomy" id="158019"/>
    <lineage>
        <taxon>Eukaryota</taxon>
        <taxon>Metazoa</taxon>
        <taxon>Spiralia</taxon>
        <taxon>Lophotrochozoa</taxon>
        <taxon>Mollusca</taxon>
        <taxon>Cephalopoda</taxon>
        <taxon>Coleoidea</taxon>
        <taxon>Decapodiformes</taxon>
        <taxon>Sepiida</taxon>
        <taxon>Sepiina</taxon>
        <taxon>Sepiidae</taxon>
        <taxon>Acanthosepion</taxon>
    </lineage>
</organism>
<feature type="transmembrane region" description="Helical" evidence="1">
    <location>
        <begin position="152"/>
        <end position="170"/>
    </location>
</feature>
<sequence>MMEVNITGQSKPVEVTCVAEVKPLDIGISTENGEALSAFGVCDDEEEDKLCGWLSVRPNTRLLPKINKQRYFVFSDKTCKLYHYRSQHDMLPLGEIDIYNASFNFEASNLDKPGLFEISSSEEFYFPFFCFSFFLLFLFFPSFRFFSFPPSVSFLSLLPFLFFPSFRFFFLSPCNFQKCH</sequence>
<keyword evidence="1" id="KW-0472">Membrane</keyword>
<proteinExistence type="predicted"/>
<evidence type="ECO:0000256" key="1">
    <source>
        <dbReference type="SAM" id="Phobius"/>
    </source>
</evidence>
<dbReference type="EMBL" id="CAHIKZ030002121">
    <property type="protein sequence ID" value="CAE1281565.1"/>
    <property type="molecule type" value="Genomic_DNA"/>
</dbReference>
<keyword evidence="1" id="KW-0812">Transmembrane</keyword>
<dbReference type="SUPFAM" id="SSF50729">
    <property type="entry name" value="PH domain-like"/>
    <property type="match status" value="1"/>
</dbReference>
<dbReference type="Proteomes" id="UP000597762">
    <property type="component" value="Unassembled WGS sequence"/>
</dbReference>
<evidence type="ECO:0000313" key="2">
    <source>
        <dbReference type="EMBL" id="CAE1281565.1"/>
    </source>
</evidence>